<dbReference type="EMBL" id="ATJN01000013">
    <property type="protein sequence ID" value="EPI53083.1"/>
    <property type="molecule type" value="Genomic_DNA"/>
</dbReference>
<keyword evidence="1" id="KW-1133">Transmembrane helix</keyword>
<keyword evidence="1" id="KW-0812">Transmembrane</keyword>
<organism evidence="2 3">
    <name type="scientific">Gardnerella pickettii JCP8017A</name>
    <dbReference type="NCBI Taxonomy" id="1261062"/>
    <lineage>
        <taxon>Bacteria</taxon>
        <taxon>Bacillati</taxon>
        <taxon>Actinomycetota</taxon>
        <taxon>Actinomycetes</taxon>
        <taxon>Bifidobacteriales</taxon>
        <taxon>Bifidobacteriaceae</taxon>
        <taxon>Gardnerella</taxon>
        <taxon>Gardnerella pickettii</taxon>
    </lineage>
</organism>
<proteinExistence type="predicted"/>
<dbReference type="Proteomes" id="UP000015779">
    <property type="component" value="Unassembled WGS sequence"/>
</dbReference>
<evidence type="ECO:0000313" key="2">
    <source>
        <dbReference type="EMBL" id="EPI53083.1"/>
    </source>
</evidence>
<evidence type="ECO:0000256" key="1">
    <source>
        <dbReference type="SAM" id="Phobius"/>
    </source>
</evidence>
<comment type="caution">
    <text evidence="2">The sequence shown here is derived from an EMBL/GenBank/DDBJ whole genome shotgun (WGS) entry which is preliminary data.</text>
</comment>
<accession>T2PLZ8</accession>
<dbReference type="HOGENOM" id="CLU_3270601_0_0_11"/>
<dbReference type="AlphaFoldDB" id="T2PLZ8"/>
<keyword evidence="1" id="KW-0472">Membrane</keyword>
<evidence type="ECO:0000313" key="3">
    <source>
        <dbReference type="Proteomes" id="UP000015779"/>
    </source>
</evidence>
<reference evidence="2 3" key="1">
    <citation type="submission" date="2013-06" db="EMBL/GenBank/DDBJ databases">
        <authorList>
            <person name="Weinstock G."/>
            <person name="Sodergren E."/>
            <person name="Lobos E.A."/>
            <person name="Fulton L."/>
            <person name="Fulton R."/>
            <person name="Courtney L."/>
            <person name="Fronick C."/>
            <person name="O'Laughlin M."/>
            <person name="Godfrey J."/>
            <person name="Wilson R.M."/>
            <person name="Miner T."/>
            <person name="Farmer C."/>
            <person name="Delehaunty K."/>
            <person name="Cordes M."/>
            <person name="Minx P."/>
            <person name="Tomlinson C."/>
            <person name="Chen J."/>
            <person name="Wollam A."/>
            <person name="Pepin K.H."/>
            <person name="Bhonagiri V."/>
            <person name="Zhang X."/>
            <person name="Warren W."/>
            <person name="Mitreva M."/>
            <person name="Mardis E.R."/>
            <person name="Wilson R.K."/>
        </authorList>
    </citation>
    <scope>NUCLEOTIDE SEQUENCE [LARGE SCALE GENOMIC DNA]</scope>
    <source>
        <strain evidence="2 3">JCP8017A</strain>
    </source>
</reference>
<sequence>MWCFVGKCHTGFALDSCTFVLILVCYYFLFFPELGRWLRGFEC</sequence>
<gene>
    <name evidence="2" type="ORF">HMPREF1577_00309</name>
</gene>
<name>T2PLZ8_9BIFI</name>
<feature type="transmembrane region" description="Helical" evidence="1">
    <location>
        <begin position="12"/>
        <end position="31"/>
    </location>
</feature>
<protein>
    <submittedName>
        <fullName evidence="2">Uncharacterized protein</fullName>
    </submittedName>
</protein>